<dbReference type="PRINTS" id="PR01955">
    <property type="entry name" value="LANCFRANKIA"/>
</dbReference>
<feature type="transmembrane region" description="Helical" evidence="2">
    <location>
        <begin position="246"/>
        <end position="263"/>
    </location>
</feature>
<accession>A0ABQ3D6P9</accession>
<name>A0ABQ3D6P9_9ACTN</name>
<comment type="caution">
    <text evidence="3">The sequence shown here is derived from an EMBL/GenBank/DDBJ whole genome shotgun (WGS) entry which is preliminary data.</text>
</comment>
<evidence type="ECO:0000256" key="2">
    <source>
        <dbReference type="SAM" id="Phobius"/>
    </source>
</evidence>
<gene>
    <name evidence="3" type="ORF">GCM10010345_76110</name>
</gene>
<feature type="compositionally biased region" description="Low complexity" evidence="1">
    <location>
        <begin position="42"/>
        <end position="54"/>
    </location>
</feature>
<feature type="transmembrane region" description="Helical" evidence="2">
    <location>
        <begin position="298"/>
        <end position="318"/>
    </location>
</feature>
<feature type="region of interest" description="Disordered" evidence="1">
    <location>
        <begin position="124"/>
        <end position="167"/>
    </location>
</feature>
<keyword evidence="2" id="KW-0472">Membrane</keyword>
<evidence type="ECO:0000256" key="1">
    <source>
        <dbReference type="SAM" id="MobiDB-lite"/>
    </source>
</evidence>
<feature type="compositionally biased region" description="Low complexity" evidence="1">
    <location>
        <begin position="69"/>
        <end position="111"/>
    </location>
</feature>
<feature type="region of interest" description="Disordered" evidence="1">
    <location>
        <begin position="1"/>
        <end position="111"/>
    </location>
</feature>
<dbReference type="Proteomes" id="UP000653644">
    <property type="component" value="Unassembled WGS sequence"/>
</dbReference>
<dbReference type="RefSeq" id="WP_189893644.1">
    <property type="nucleotide sequence ID" value="NZ_BMVN01000043.1"/>
</dbReference>
<feature type="transmembrane region" description="Helical" evidence="2">
    <location>
        <begin position="375"/>
        <end position="392"/>
    </location>
</feature>
<protein>
    <recommendedName>
        <fullName evidence="5">Integral membrane protein</fullName>
    </recommendedName>
</protein>
<evidence type="ECO:0000313" key="4">
    <source>
        <dbReference type="Proteomes" id="UP000653644"/>
    </source>
</evidence>
<keyword evidence="2" id="KW-1133">Transmembrane helix</keyword>
<feature type="transmembrane region" description="Helical" evidence="2">
    <location>
        <begin position="269"/>
        <end position="286"/>
    </location>
</feature>
<dbReference type="EMBL" id="BMVN01000043">
    <property type="protein sequence ID" value="GHA60644.1"/>
    <property type="molecule type" value="Genomic_DNA"/>
</dbReference>
<sequence length="425" mass="43512">MTNQPYQEPYQGGPYEGYDPYQQQWPAQEPHPGQPGHDPELTQQWQGQTWETQTHAPVQAAETAYLPRQEQQQGGYQQAGYPQPGYQQPAYQQPQYQQPQPQQQYAEPYAGTYGGAPAGAYGGTHAGAGTYPPAPHPEPAPAPAPEPAAAASAAPADAEAGPAYGPATLAGNARITDAQRARLEGRSPIIEPGMQPALLTAVLGLLLAAAAPVASYALAVPLVVLQAVTAAGWFRLNGMWPARQGIALAFAGALTSDVAVLAAGRDHALVAILGPLGLWVLLSLVLQLRSHASPDERMYGLMATVASAALAVLATGYLAVDPHAVSVGAAAVAVTVLARALPLPTPVSVVVALLAAAGAGIAVGGMTGFGTKGALLGAAAGVCALVGHRVASYDYPSRFVHFTAGVALPLSAAAPVVWVLGRALG</sequence>
<reference evidence="4" key="1">
    <citation type="journal article" date="2019" name="Int. J. Syst. Evol. Microbiol.">
        <title>The Global Catalogue of Microorganisms (GCM) 10K type strain sequencing project: providing services to taxonomists for standard genome sequencing and annotation.</title>
        <authorList>
            <consortium name="The Broad Institute Genomics Platform"/>
            <consortium name="The Broad Institute Genome Sequencing Center for Infectious Disease"/>
            <person name="Wu L."/>
            <person name="Ma J."/>
        </authorList>
    </citation>
    <scope>NUCLEOTIDE SEQUENCE [LARGE SCALE GENOMIC DNA]</scope>
    <source>
        <strain evidence="4">JCM 4733</strain>
    </source>
</reference>
<feature type="compositionally biased region" description="Low complexity" evidence="1">
    <location>
        <begin position="147"/>
        <end position="167"/>
    </location>
</feature>
<feature type="transmembrane region" description="Helical" evidence="2">
    <location>
        <begin position="399"/>
        <end position="420"/>
    </location>
</feature>
<feature type="transmembrane region" description="Helical" evidence="2">
    <location>
        <begin position="349"/>
        <end position="369"/>
    </location>
</feature>
<proteinExistence type="predicted"/>
<keyword evidence="4" id="KW-1185">Reference proteome</keyword>
<keyword evidence="2" id="KW-0812">Transmembrane</keyword>
<evidence type="ECO:0008006" key="5">
    <source>
        <dbReference type="Google" id="ProtNLM"/>
    </source>
</evidence>
<evidence type="ECO:0000313" key="3">
    <source>
        <dbReference type="EMBL" id="GHA60644.1"/>
    </source>
</evidence>
<feature type="compositionally biased region" description="Pro residues" evidence="1">
    <location>
        <begin position="132"/>
        <end position="146"/>
    </location>
</feature>
<organism evidence="3 4">
    <name type="scientific">Streptomyces canarius</name>
    <dbReference type="NCBI Taxonomy" id="285453"/>
    <lineage>
        <taxon>Bacteria</taxon>
        <taxon>Bacillati</taxon>
        <taxon>Actinomycetota</taxon>
        <taxon>Actinomycetes</taxon>
        <taxon>Kitasatosporales</taxon>
        <taxon>Streptomycetaceae</taxon>
        <taxon>Streptomyces</taxon>
    </lineage>
</organism>